<evidence type="ECO:0000259" key="5">
    <source>
        <dbReference type="SMART" id="SM01403"/>
    </source>
</evidence>
<dbReference type="PANTHER" id="PTHR11700">
    <property type="entry name" value="30S RIBOSOMAL PROTEIN S10 FAMILY MEMBER"/>
    <property type="match status" value="1"/>
</dbReference>
<dbReference type="EMBL" id="JASDDP010000016">
    <property type="protein sequence ID" value="MDJ1645785.1"/>
    <property type="molecule type" value="Genomic_DNA"/>
</dbReference>
<comment type="similarity">
    <text evidence="1 4">Belongs to the universal ribosomal protein uS10 family.</text>
</comment>
<evidence type="ECO:0000313" key="6">
    <source>
        <dbReference type="EMBL" id="MDJ1645785.1"/>
    </source>
</evidence>
<organism evidence="6 7">
    <name type="scientific">Mycoplasma phocimorsus</name>
    <dbReference type="NCBI Taxonomy" id="3045839"/>
    <lineage>
        <taxon>Bacteria</taxon>
        <taxon>Bacillati</taxon>
        <taxon>Mycoplasmatota</taxon>
        <taxon>Mollicutes</taxon>
        <taxon>Mycoplasmataceae</taxon>
        <taxon>Mycoplasma</taxon>
    </lineage>
</organism>
<dbReference type="NCBIfam" id="NF001861">
    <property type="entry name" value="PRK00596.1"/>
    <property type="match status" value="1"/>
</dbReference>
<dbReference type="AlphaFoldDB" id="A0AAJ1PTW6"/>
<keyword evidence="3 4" id="KW-0687">Ribonucleoprotein</keyword>
<evidence type="ECO:0000313" key="7">
    <source>
        <dbReference type="Proteomes" id="UP001224428"/>
    </source>
</evidence>
<comment type="subunit">
    <text evidence="4">Part of the 30S ribosomal subunit.</text>
</comment>
<keyword evidence="7" id="KW-1185">Reference proteome</keyword>
<feature type="domain" description="Small ribosomal subunit protein uS10" evidence="5">
    <location>
        <begin position="5"/>
        <end position="99"/>
    </location>
</feature>
<protein>
    <recommendedName>
        <fullName evidence="4">Small ribosomal subunit protein uS10</fullName>
    </recommendedName>
</protein>
<evidence type="ECO:0000256" key="1">
    <source>
        <dbReference type="ARBA" id="ARBA00007102"/>
    </source>
</evidence>
<name>A0AAJ1PTW6_9MOLU</name>
<sequence length="99" mass="11523">MEKVQIKIKGFEHEIVDMTAKKIVSLVKAKKEQYTGPVPLPTKREVFTILRSVHVNKKSREQFEQRTHQRLITLINPSKNLLETLKLTEIPYGVKLTIK</sequence>
<comment type="function">
    <text evidence="4">Involved in the binding of tRNA to the ribosomes.</text>
</comment>
<dbReference type="GO" id="GO:0006412">
    <property type="term" value="P:translation"/>
    <property type="evidence" value="ECO:0007669"/>
    <property type="project" value="UniProtKB-UniRule"/>
</dbReference>
<evidence type="ECO:0000256" key="4">
    <source>
        <dbReference type="HAMAP-Rule" id="MF_00508"/>
    </source>
</evidence>
<dbReference type="InterPro" id="IPR036838">
    <property type="entry name" value="Ribosomal_uS10_dom_sf"/>
</dbReference>
<evidence type="ECO:0000256" key="2">
    <source>
        <dbReference type="ARBA" id="ARBA00022980"/>
    </source>
</evidence>
<dbReference type="InterPro" id="IPR001848">
    <property type="entry name" value="Ribosomal_uS10"/>
</dbReference>
<dbReference type="PRINTS" id="PR00971">
    <property type="entry name" value="RIBOSOMALS10"/>
</dbReference>
<dbReference type="GO" id="GO:0003735">
    <property type="term" value="F:structural constituent of ribosome"/>
    <property type="evidence" value="ECO:0007669"/>
    <property type="project" value="InterPro"/>
</dbReference>
<dbReference type="Proteomes" id="UP001224428">
    <property type="component" value="Unassembled WGS sequence"/>
</dbReference>
<dbReference type="Pfam" id="PF00338">
    <property type="entry name" value="Ribosomal_S10"/>
    <property type="match status" value="1"/>
</dbReference>
<dbReference type="SMART" id="SM01403">
    <property type="entry name" value="Ribosomal_S10"/>
    <property type="match status" value="1"/>
</dbReference>
<proteinExistence type="inferred from homology"/>
<comment type="caution">
    <text evidence="6">The sequence shown here is derived from an EMBL/GenBank/DDBJ whole genome shotgun (WGS) entry which is preliminary data.</text>
</comment>
<dbReference type="HAMAP" id="MF_00508">
    <property type="entry name" value="Ribosomal_uS10"/>
    <property type="match status" value="1"/>
</dbReference>
<dbReference type="FunFam" id="3.30.70.600:FF:000003">
    <property type="entry name" value="30S ribosomal protein S10"/>
    <property type="match status" value="1"/>
</dbReference>
<keyword evidence="2 4" id="KW-0689">Ribosomal protein</keyword>
<dbReference type="RefSeq" id="WP_283823634.1">
    <property type="nucleotide sequence ID" value="NZ_JASDAY010000022.1"/>
</dbReference>
<dbReference type="GO" id="GO:1990904">
    <property type="term" value="C:ribonucleoprotein complex"/>
    <property type="evidence" value="ECO:0007669"/>
    <property type="project" value="UniProtKB-KW"/>
</dbReference>
<dbReference type="NCBIfam" id="TIGR01049">
    <property type="entry name" value="rpsJ_bact"/>
    <property type="match status" value="1"/>
</dbReference>
<evidence type="ECO:0000256" key="3">
    <source>
        <dbReference type="ARBA" id="ARBA00023274"/>
    </source>
</evidence>
<reference evidence="6" key="1">
    <citation type="submission" date="2023-05" db="EMBL/GenBank/DDBJ databases">
        <title>Mycoplasma phocimorsus sp. nov., isolated from Scandinavian patients with seal finger or septic arthritis after contact with seals.</title>
        <authorList>
            <person name="Skafte-Holm A."/>
            <person name="Pedersen T.R."/>
            <person name="Froelund M."/>
            <person name="Stegger M."/>
            <person name="Qvortrup K."/>
            <person name="Michaels D.L."/>
            <person name="Brown D.R."/>
            <person name="Jensen J.S."/>
        </authorList>
    </citation>
    <scope>NUCLEOTIDE SEQUENCE</scope>
    <source>
        <strain evidence="6">M5725</strain>
    </source>
</reference>
<accession>A0AAJ1PTW6</accession>
<dbReference type="Gene3D" id="3.30.70.600">
    <property type="entry name" value="Ribosomal protein S10 domain"/>
    <property type="match status" value="1"/>
</dbReference>
<gene>
    <name evidence="4 6" type="primary">rpsJ</name>
    <name evidence="6" type="ORF">QLQ80_01620</name>
</gene>
<dbReference type="GO" id="GO:0000049">
    <property type="term" value="F:tRNA binding"/>
    <property type="evidence" value="ECO:0007669"/>
    <property type="project" value="UniProtKB-UniRule"/>
</dbReference>
<dbReference type="GO" id="GO:0005840">
    <property type="term" value="C:ribosome"/>
    <property type="evidence" value="ECO:0007669"/>
    <property type="project" value="UniProtKB-KW"/>
</dbReference>
<dbReference type="InterPro" id="IPR027486">
    <property type="entry name" value="Ribosomal_uS10_dom"/>
</dbReference>
<dbReference type="SUPFAM" id="SSF54999">
    <property type="entry name" value="Ribosomal protein S10"/>
    <property type="match status" value="1"/>
</dbReference>